<reference evidence="2 3" key="1">
    <citation type="submission" date="2020-08" db="EMBL/GenBank/DDBJ databases">
        <title>Genomic Encyclopedia of Type Strains, Phase III (KMG-III): the genomes of soil and plant-associated and newly described type strains.</title>
        <authorList>
            <person name="Whitman W."/>
        </authorList>
    </citation>
    <scope>NUCLEOTIDE SEQUENCE [LARGE SCALE GENOMIC DNA]</scope>
    <source>
        <strain evidence="2 3">CECT 8305</strain>
    </source>
</reference>
<accession>A0A7W9V1K2</accession>
<dbReference type="EMBL" id="JACHJL010000013">
    <property type="protein sequence ID" value="MBB5937874.1"/>
    <property type="molecule type" value="Genomic_DNA"/>
</dbReference>
<evidence type="ECO:0000313" key="2">
    <source>
        <dbReference type="EMBL" id="MBB5937874.1"/>
    </source>
</evidence>
<keyword evidence="1" id="KW-0472">Membrane</keyword>
<protein>
    <submittedName>
        <fullName evidence="2">Uncharacterized protein</fullName>
    </submittedName>
</protein>
<keyword evidence="1" id="KW-1133">Transmembrane helix</keyword>
<gene>
    <name evidence="2" type="ORF">FHS42_004958</name>
</gene>
<dbReference type="AlphaFoldDB" id="A0A7W9V1K2"/>
<keyword evidence="3" id="KW-1185">Reference proteome</keyword>
<sequence length="45" mass="4849">MVATQSGHERSDWLRKAAGRLAVAIGAKALWVLIVKLFDRAGVDA</sequence>
<dbReference type="Proteomes" id="UP000588098">
    <property type="component" value="Unassembled WGS sequence"/>
</dbReference>
<organism evidence="2 3">
    <name type="scientific">Streptomyces zagrosensis</name>
    <dbReference type="NCBI Taxonomy" id="1042984"/>
    <lineage>
        <taxon>Bacteria</taxon>
        <taxon>Bacillati</taxon>
        <taxon>Actinomycetota</taxon>
        <taxon>Actinomycetes</taxon>
        <taxon>Kitasatosporales</taxon>
        <taxon>Streptomycetaceae</taxon>
        <taxon>Streptomyces</taxon>
    </lineage>
</organism>
<evidence type="ECO:0000313" key="3">
    <source>
        <dbReference type="Proteomes" id="UP000588098"/>
    </source>
</evidence>
<keyword evidence="1" id="KW-0812">Transmembrane</keyword>
<evidence type="ECO:0000256" key="1">
    <source>
        <dbReference type="SAM" id="Phobius"/>
    </source>
</evidence>
<proteinExistence type="predicted"/>
<feature type="transmembrane region" description="Helical" evidence="1">
    <location>
        <begin position="21"/>
        <end position="38"/>
    </location>
</feature>
<name>A0A7W9V1K2_9ACTN</name>
<comment type="caution">
    <text evidence="2">The sequence shown here is derived from an EMBL/GenBank/DDBJ whole genome shotgun (WGS) entry which is preliminary data.</text>
</comment>